<sequence>MFKFTSSHNTIGFKDKEVIGIIKMEKYPVNGKYPINDFKTGESWRLFKIMGEFVEGIDSLHDIGPAVSIFGSARTDCDHPYYKKAENLAAVFAKNGYSVITGGGGGIMEAANKGAATENADSIGLNITLPFEQKPNPYATTQIEFKYFFVRKVMFLKYAQAYIILPGGFGTLDELFETITLIQTQRIRKFPIILVGTEYWEGLIQWVKDKLLKENMISKKDLNLFHLLDDPDEIVKVVVDFNQEPII</sequence>
<name>K0NIK2_DESTT</name>
<dbReference type="InterPro" id="IPR052341">
    <property type="entry name" value="LOG_family_nucleotidases"/>
</dbReference>
<gene>
    <name evidence="3" type="ordered locus">TOL2_C14500</name>
</gene>
<dbReference type="EMBL" id="FO203503">
    <property type="protein sequence ID" value="CCK79613.1"/>
    <property type="molecule type" value="Genomic_DNA"/>
</dbReference>
<dbReference type="Pfam" id="PF03641">
    <property type="entry name" value="Lysine_decarbox"/>
    <property type="match status" value="1"/>
</dbReference>
<dbReference type="InterPro" id="IPR031100">
    <property type="entry name" value="LOG_fam"/>
</dbReference>
<reference evidence="3 4" key="1">
    <citation type="journal article" date="2013" name="Environ. Microbiol.">
        <title>Complete genome, catabolic sub-proteomes and key-metabolites of Desulfobacula toluolica Tol2, a marine, aromatic compound-degrading, sulfate-reducing bacterium.</title>
        <authorList>
            <person name="Wohlbrand L."/>
            <person name="Jacob J.H."/>
            <person name="Kube M."/>
            <person name="Mussmann M."/>
            <person name="Jarling R."/>
            <person name="Beck A."/>
            <person name="Amann R."/>
            <person name="Wilkes H."/>
            <person name="Reinhardt R."/>
            <person name="Rabus R."/>
        </authorList>
    </citation>
    <scope>NUCLEOTIDE SEQUENCE [LARGE SCALE GENOMIC DNA]</scope>
    <source>
        <strain evidence="4">DSM 7467 / Tol2</strain>
    </source>
</reference>
<comment type="catalytic activity">
    <reaction evidence="1">
        <text>AMP + H2O = D-ribose 5-phosphate + adenine</text>
        <dbReference type="Rhea" id="RHEA:20129"/>
        <dbReference type="ChEBI" id="CHEBI:15377"/>
        <dbReference type="ChEBI" id="CHEBI:16708"/>
        <dbReference type="ChEBI" id="CHEBI:78346"/>
        <dbReference type="ChEBI" id="CHEBI:456215"/>
        <dbReference type="EC" id="3.2.2.4"/>
    </reaction>
</comment>
<dbReference type="Proteomes" id="UP000007347">
    <property type="component" value="Chromosome"/>
</dbReference>
<proteinExistence type="inferred from homology"/>
<dbReference type="GO" id="GO:0005829">
    <property type="term" value="C:cytosol"/>
    <property type="evidence" value="ECO:0007669"/>
    <property type="project" value="TreeGrafter"/>
</dbReference>
<dbReference type="FunFam" id="3.40.50.450:FF:000011">
    <property type="entry name" value="TIGR00730 family Rossman fold protein"/>
    <property type="match status" value="1"/>
</dbReference>
<dbReference type="NCBIfam" id="TIGR00730">
    <property type="entry name" value="Rossman fold protein, TIGR00730 family"/>
    <property type="match status" value="1"/>
</dbReference>
<dbReference type="PATRIC" id="fig|651182.5.peg.1741"/>
<keyword evidence="2" id="KW-0378">Hydrolase</keyword>
<evidence type="ECO:0000313" key="4">
    <source>
        <dbReference type="Proteomes" id="UP000007347"/>
    </source>
</evidence>
<comment type="similarity">
    <text evidence="2">Belongs to the LOG family.</text>
</comment>
<dbReference type="KEGG" id="dto:TOL2_C14500"/>
<dbReference type="AlphaFoldDB" id="K0NIK2"/>
<dbReference type="SUPFAM" id="SSF102405">
    <property type="entry name" value="MCP/YpsA-like"/>
    <property type="match status" value="1"/>
</dbReference>
<keyword evidence="4" id="KW-1185">Reference proteome</keyword>
<protein>
    <recommendedName>
        <fullName evidence="2">Cytokinin riboside 5'-monophosphate phosphoribohydrolase</fullName>
        <ecNumber evidence="2">3.2.2.n1</ecNumber>
    </recommendedName>
</protein>
<dbReference type="PANTHER" id="PTHR43393:SF3">
    <property type="entry name" value="LYSINE DECARBOXYLASE-LIKE PROTEIN"/>
    <property type="match status" value="1"/>
</dbReference>
<dbReference type="GO" id="GO:0008714">
    <property type="term" value="F:AMP nucleosidase activity"/>
    <property type="evidence" value="ECO:0007669"/>
    <property type="project" value="UniProtKB-EC"/>
</dbReference>
<dbReference type="STRING" id="651182.TOL2_C14500"/>
<keyword evidence="2" id="KW-0203">Cytokinin biosynthesis</keyword>
<dbReference type="InterPro" id="IPR005269">
    <property type="entry name" value="LOG"/>
</dbReference>
<evidence type="ECO:0000256" key="2">
    <source>
        <dbReference type="RuleBase" id="RU363015"/>
    </source>
</evidence>
<dbReference type="EC" id="3.2.2.n1" evidence="2"/>
<dbReference type="HOGENOM" id="CLU_058336_0_4_7"/>
<evidence type="ECO:0000256" key="1">
    <source>
        <dbReference type="ARBA" id="ARBA00000274"/>
    </source>
</evidence>
<dbReference type="PANTHER" id="PTHR43393">
    <property type="entry name" value="CYTOKININ RIBOSIDE 5'-MONOPHOSPHATE PHOSPHORIBOHYDROLASE"/>
    <property type="match status" value="1"/>
</dbReference>
<dbReference type="Gene3D" id="3.40.50.450">
    <property type="match status" value="1"/>
</dbReference>
<evidence type="ECO:0000313" key="3">
    <source>
        <dbReference type="EMBL" id="CCK79613.1"/>
    </source>
</evidence>
<organism evidence="3 4">
    <name type="scientific">Desulfobacula toluolica (strain DSM 7467 / Tol2)</name>
    <dbReference type="NCBI Taxonomy" id="651182"/>
    <lineage>
        <taxon>Bacteria</taxon>
        <taxon>Pseudomonadati</taxon>
        <taxon>Thermodesulfobacteriota</taxon>
        <taxon>Desulfobacteria</taxon>
        <taxon>Desulfobacterales</taxon>
        <taxon>Desulfobacteraceae</taxon>
        <taxon>Desulfobacula</taxon>
    </lineage>
</organism>
<accession>K0NIK2</accession>
<dbReference type="GO" id="GO:0009691">
    <property type="term" value="P:cytokinin biosynthetic process"/>
    <property type="evidence" value="ECO:0007669"/>
    <property type="project" value="UniProtKB-UniRule"/>
</dbReference>